<gene>
    <name evidence="1" type="ORF">GALL_430480</name>
</gene>
<reference evidence="1" key="1">
    <citation type="submission" date="2016-10" db="EMBL/GenBank/DDBJ databases">
        <title>Sequence of Gallionella enrichment culture.</title>
        <authorList>
            <person name="Poehlein A."/>
            <person name="Muehling M."/>
            <person name="Daniel R."/>
        </authorList>
    </citation>
    <scope>NUCLEOTIDE SEQUENCE</scope>
</reference>
<accession>A0A1J5PW08</accession>
<dbReference type="EMBL" id="MLJW01002215">
    <property type="protein sequence ID" value="OIQ75282.1"/>
    <property type="molecule type" value="Genomic_DNA"/>
</dbReference>
<comment type="caution">
    <text evidence="1">The sequence shown here is derived from an EMBL/GenBank/DDBJ whole genome shotgun (WGS) entry which is preliminary data.</text>
</comment>
<protein>
    <submittedName>
        <fullName evidence="1">Uncharacterized protein</fullName>
    </submittedName>
</protein>
<dbReference type="AlphaFoldDB" id="A0A1J5PW08"/>
<proteinExistence type="predicted"/>
<sequence>MQQSGQFGIGGEAALSGVGHLVLRVERACVEIVLQQAVGDDHVAHTDPIGQSARHACEQQRVATEFDDQAGGRCGCCHLADAAQHQRHLPAPQRAQRIVAIAVAHPAGDLQGIEQRLLLLRNGADDAQSLHGCGAHAALPAENRRHAVL</sequence>
<name>A0A1J5PW08_9ZZZZ</name>
<evidence type="ECO:0000313" key="1">
    <source>
        <dbReference type="EMBL" id="OIQ75282.1"/>
    </source>
</evidence>
<organism evidence="1">
    <name type="scientific">mine drainage metagenome</name>
    <dbReference type="NCBI Taxonomy" id="410659"/>
    <lineage>
        <taxon>unclassified sequences</taxon>
        <taxon>metagenomes</taxon>
        <taxon>ecological metagenomes</taxon>
    </lineage>
</organism>